<evidence type="ECO:0000313" key="3">
    <source>
        <dbReference type="RefSeq" id="XP_047740319.1"/>
    </source>
</evidence>
<feature type="region of interest" description="Disordered" evidence="1">
    <location>
        <begin position="67"/>
        <end position="102"/>
    </location>
</feature>
<sequence>MAALSRVVARFNICSDVSGEADFYVGTVPFMVEGATTTPSFNPSSAGLSPNPTAQYPAPMGFPAIPNTPRYPAPGCPAPPENSTPSGFPAPGYPAPPENSAPPGYPAPGVAVVYPSPCDPSDPMAPTLVADPNNPSAYPEKDPFLQGASSLPPASNIPPQENPSEFCPAPPPGFLPVGFSALVPPPAAASSAYPAPVYQGPPNPYPNKFPPRAATCYFCEEGRERLNHKAPAPYYLTSL</sequence>
<feature type="compositionally biased region" description="Pro residues" evidence="1">
    <location>
        <begin position="69"/>
        <end position="82"/>
    </location>
</feature>
<protein>
    <submittedName>
        <fullName evidence="3">Vegetative cell wall protein gp1-like</fullName>
    </submittedName>
</protein>
<feature type="compositionally biased region" description="Pro residues" evidence="1">
    <location>
        <begin position="91"/>
        <end position="102"/>
    </location>
</feature>
<evidence type="ECO:0000256" key="1">
    <source>
        <dbReference type="SAM" id="MobiDB-lite"/>
    </source>
</evidence>
<dbReference type="AlphaFoldDB" id="A0A979FT13"/>
<dbReference type="OMA" id="YIVPPHW"/>
<name>A0A979FT13_HYAAZ</name>
<organism evidence="2 3">
    <name type="scientific">Hyalella azteca</name>
    <name type="common">Amphipod</name>
    <dbReference type="NCBI Taxonomy" id="294128"/>
    <lineage>
        <taxon>Eukaryota</taxon>
        <taxon>Metazoa</taxon>
        <taxon>Ecdysozoa</taxon>
        <taxon>Arthropoda</taxon>
        <taxon>Crustacea</taxon>
        <taxon>Multicrustacea</taxon>
        <taxon>Malacostraca</taxon>
        <taxon>Eumalacostraca</taxon>
        <taxon>Peracarida</taxon>
        <taxon>Amphipoda</taxon>
        <taxon>Senticaudata</taxon>
        <taxon>Talitrida</taxon>
        <taxon>Talitroidea</taxon>
        <taxon>Hyalellidae</taxon>
        <taxon>Hyalella</taxon>
    </lineage>
</organism>
<keyword evidence="2" id="KW-1185">Reference proteome</keyword>
<dbReference type="RefSeq" id="XP_047740319.1">
    <property type="nucleotide sequence ID" value="XM_047884363.1"/>
</dbReference>
<evidence type="ECO:0000313" key="2">
    <source>
        <dbReference type="Proteomes" id="UP000694843"/>
    </source>
</evidence>
<reference evidence="3" key="1">
    <citation type="submission" date="2025-08" db="UniProtKB">
        <authorList>
            <consortium name="RefSeq"/>
        </authorList>
    </citation>
    <scope>IDENTIFICATION</scope>
    <source>
        <tissue evidence="3">Whole organism</tissue>
    </source>
</reference>
<gene>
    <name evidence="3" type="primary">LOC125179133</name>
</gene>
<dbReference type="GeneID" id="125179133"/>
<accession>A0A979FT13</accession>
<dbReference type="KEGG" id="hazt:125179133"/>
<feature type="region of interest" description="Disordered" evidence="1">
    <location>
        <begin position="145"/>
        <end position="168"/>
    </location>
</feature>
<feature type="compositionally biased region" description="Polar residues" evidence="1">
    <location>
        <begin position="147"/>
        <end position="163"/>
    </location>
</feature>
<dbReference type="Proteomes" id="UP000694843">
    <property type="component" value="Unplaced"/>
</dbReference>
<proteinExistence type="predicted"/>